<accession>A0A0D3ID69</accession>
<organism evidence="2 3">
    <name type="scientific">Emiliania huxleyi (strain CCMP1516)</name>
    <dbReference type="NCBI Taxonomy" id="280463"/>
    <lineage>
        <taxon>Eukaryota</taxon>
        <taxon>Haptista</taxon>
        <taxon>Haptophyta</taxon>
        <taxon>Prymnesiophyceae</taxon>
        <taxon>Isochrysidales</taxon>
        <taxon>Noelaerhabdaceae</taxon>
        <taxon>Emiliania</taxon>
    </lineage>
</organism>
<proteinExistence type="predicted"/>
<reference evidence="2" key="2">
    <citation type="submission" date="2024-10" db="UniProtKB">
        <authorList>
            <consortium name="EnsemblProtists"/>
        </authorList>
    </citation>
    <scope>IDENTIFICATION</scope>
</reference>
<reference evidence="3" key="1">
    <citation type="journal article" date="2013" name="Nature">
        <title>Pan genome of the phytoplankton Emiliania underpins its global distribution.</title>
        <authorList>
            <person name="Read B.A."/>
            <person name="Kegel J."/>
            <person name="Klute M.J."/>
            <person name="Kuo A."/>
            <person name="Lefebvre S.C."/>
            <person name="Maumus F."/>
            <person name="Mayer C."/>
            <person name="Miller J."/>
            <person name="Monier A."/>
            <person name="Salamov A."/>
            <person name="Young J."/>
            <person name="Aguilar M."/>
            <person name="Claverie J.M."/>
            <person name="Frickenhaus S."/>
            <person name="Gonzalez K."/>
            <person name="Herman E.K."/>
            <person name="Lin Y.C."/>
            <person name="Napier J."/>
            <person name="Ogata H."/>
            <person name="Sarno A.F."/>
            <person name="Shmutz J."/>
            <person name="Schroeder D."/>
            <person name="de Vargas C."/>
            <person name="Verret F."/>
            <person name="von Dassow P."/>
            <person name="Valentin K."/>
            <person name="Van de Peer Y."/>
            <person name="Wheeler G."/>
            <person name="Dacks J.B."/>
            <person name="Delwiche C.F."/>
            <person name="Dyhrman S.T."/>
            <person name="Glockner G."/>
            <person name="John U."/>
            <person name="Richards T."/>
            <person name="Worden A.Z."/>
            <person name="Zhang X."/>
            <person name="Grigoriev I.V."/>
            <person name="Allen A.E."/>
            <person name="Bidle K."/>
            <person name="Borodovsky M."/>
            <person name="Bowler C."/>
            <person name="Brownlee C."/>
            <person name="Cock J.M."/>
            <person name="Elias M."/>
            <person name="Gladyshev V.N."/>
            <person name="Groth M."/>
            <person name="Guda C."/>
            <person name="Hadaegh A."/>
            <person name="Iglesias-Rodriguez M.D."/>
            <person name="Jenkins J."/>
            <person name="Jones B.M."/>
            <person name="Lawson T."/>
            <person name="Leese F."/>
            <person name="Lindquist E."/>
            <person name="Lobanov A."/>
            <person name="Lomsadze A."/>
            <person name="Malik S.B."/>
            <person name="Marsh M.E."/>
            <person name="Mackinder L."/>
            <person name="Mock T."/>
            <person name="Mueller-Roeber B."/>
            <person name="Pagarete A."/>
            <person name="Parker M."/>
            <person name="Probert I."/>
            <person name="Quesneville H."/>
            <person name="Raines C."/>
            <person name="Rensing S.A."/>
            <person name="Riano-Pachon D.M."/>
            <person name="Richier S."/>
            <person name="Rokitta S."/>
            <person name="Shiraiwa Y."/>
            <person name="Soanes D.M."/>
            <person name="van der Giezen M."/>
            <person name="Wahlund T.M."/>
            <person name="Williams B."/>
            <person name="Wilson W."/>
            <person name="Wolfe G."/>
            <person name="Wurch L.L."/>
        </authorList>
    </citation>
    <scope>NUCLEOTIDE SEQUENCE</scope>
</reference>
<sequence length="336" mass="35536">MAVWVAETMAALAAAPLGAEPQGRLLDPTKNSRGEKELKISGGMCNGSVVRPAEAVHRSDLAAARSVSTESVSALESCRSEMRAVVATAAAAAAKHRQEVEELQTRLAAAERKAEAETANALLTSQALADALGGGDVVTTVLSADLRIAEHLAAETRRTLAQAATTDFPLYTVVGPVNSEFAERLEAQSYTEAASIVGCRAVRAGELLQEGSRRHLSYTSVRYHPRSNLQESADSADKLRQRIHLLEGALAAATSEFEQATAGWVSERAGLKELLVSQGKVVAEALARAEATEAREAAAAAFTADAVGVVKESFAQYTALAASARRPLLRQGKWRY</sequence>
<dbReference type="EnsemblProtists" id="EOD09204">
    <property type="protein sequence ID" value="EOD09204"/>
    <property type="gene ID" value="EMIHUDRAFT_216530"/>
</dbReference>
<dbReference type="HOGENOM" id="CLU_859031_0_0_1"/>
<dbReference type="KEGG" id="ehx:EMIHUDRAFT_216530"/>
<protein>
    <submittedName>
        <fullName evidence="2">Uncharacterized protein</fullName>
    </submittedName>
</protein>
<name>A0A0D3ID69_EMIH1</name>
<evidence type="ECO:0000256" key="1">
    <source>
        <dbReference type="SAM" id="Coils"/>
    </source>
</evidence>
<evidence type="ECO:0000313" key="2">
    <source>
        <dbReference type="EnsemblProtists" id="EOD09204"/>
    </source>
</evidence>
<evidence type="ECO:0000313" key="3">
    <source>
        <dbReference type="Proteomes" id="UP000013827"/>
    </source>
</evidence>
<feature type="coiled-coil region" evidence="1">
    <location>
        <begin position="86"/>
        <end position="120"/>
    </location>
</feature>
<dbReference type="RefSeq" id="XP_005761633.1">
    <property type="nucleotide sequence ID" value="XM_005761576.1"/>
</dbReference>
<dbReference type="GeneID" id="17255395"/>
<dbReference type="PaxDb" id="2903-EOD09204"/>
<keyword evidence="1" id="KW-0175">Coiled coil</keyword>
<dbReference type="Proteomes" id="UP000013827">
    <property type="component" value="Unassembled WGS sequence"/>
</dbReference>
<dbReference type="AlphaFoldDB" id="A0A0D3ID69"/>
<keyword evidence="3" id="KW-1185">Reference proteome</keyword>